<accession>A0A7D9JIP0</accession>
<dbReference type="InterPro" id="IPR000477">
    <property type="entry name" value="RT_dom"/>
</dbReference>
<reference evidence="1" key="1">
    <citation type="submission" date="2020-04" db="EMBL/GenBank/DDBJ databases">
        <authorList>
            <person name="Alioto T."/>
            <person name="Alioto T."/>
            <person name="Gomez Garrido J."/>
        </authorList>
    </citation>
    <scope>NUCLEOTIDE SEQUENCE</scope>
    <source>
        <strain evidence="1">A484AB</strain>
    </source>
</reference>
<organism evidence="1 2">
    <name type="scientific">Paramuricea clavata</name>
    <name type="common">Red gorgonian</name>
    <name type="synonym">Violescent sea-whip</name>
    <dbReference type="NCBI Taxonomy" id="317549"/>
    <lineage>
        <taxon>Eukaryota</taxon>
        <taxon>Metazoa</taxon>
        <taxon>Cnidaria</taxon>
        <taxon>Anthozoa</taxon>
        <taxon>Octocorallia</taxon>
        <taxon>Malacalcyonacea</taxon>
        <taxon>Plexauridae</taxon>
        <taxon>Paramuricea</taxon>
    </lineage>
</organism>
<sequence>LSKILERFYGLHLLGYLQEHNLLTSSQFGSRPFHSCETMLLQLTDSLLNDMDKGNLSGILLIDFRKAFDLISHDLLLQKLAIYGIKNSTLQWFKSYLTERKQLVSIGRATSDLLPVHTGVPQSSSLGPLLFILFINDIYHLLTKNAIPTLMWMTPPVPWSSQGH</sequence>
<evidence type="ECO:0000313" key="1">
    <source>
        <dbReference type="EMBL" id="CAB4030149.1"/>
    </source>
</evidence>
<dbReference type="Proteomes" id="UP001152795">
    <property type="component" value="Unassembled WGS sequence"/>
</dbReference>
<keyword evidence="2" id="KW-1185">Reference proteome</keyword>
<gene>
    <name evidence="1" type="ORF">PACLA_8A059587</name>
</gene>
<name>A0A7D9JIP0_PARCT</name>
<feature type="non-terminal residue" evidence="1">
    <location>
        <position position="1"/>
    </location>
</feature>
<dbReference type="EMBL" id="CACRXK020016665">
    <property type="protein sequence ID" value="CAB4030149.1"/>
    <property type="molecule type" value="Genomic_DNA"/>
</dbReference>
<dbReference type="PANTHER" id="PTHR33332">
    <property type="entry name" value="REVERSE TRANSCRIPTASE DOMAIN-CONTAINING PROTEIN"/>
    <property type="match status" value="1"/>
</dbReference>
<dbReference type="PROSITE" id="PS50878">
    <property type="entry name" value="RT_POL"/>
    <property type="match status" value="1"/>
</dbReference>
<protein>
    <submittedName>
        <fullName evidence="1">Uncharacterized protein</fullName>
    </submittedName>
</protein>
<comment type="caution">
    <text evidence="1">The sequence shown here is derived from an EMBL/GenBank/DDBJ whole genome shotgun (WGS) entry which is preliminary data.</text>
</comment>
<dbReference type="AlphaFoldDB" id="A0A7D9JIP0"/>
<evidence type="ECO:0000313" key="2">
    <source>
        <dbReference type="Proteomes" id="UP001152795"/>
    </source>
</evidence>
<dbReference type="Pfam" id="PF00078">
    <property type="entry name" value="RVT_1"/>
    <property type="match status" value="1"/>
</dbReference>
<dbReference type="OrthoDB" id="7763192at2759"/>
<proteinExistence type="predicted"/>